<feature type="transmembrane region" description="Helical" evidence="1">
    <location>
        <begin position="130"/>
        <end position="148"/>
    </location>
</feature>
<feature type="transmembrane region" description="Helical" evidence="1">
    <location>
        <begin position="6"/>
        <end position="28"/>
    </location>
</feature>
<name>A0ABQ3VCC4_9CHLR</name>
<proteinExistence type="predicted"/>
<keyword evidence="3" id="KW-1185">Reference proteome</keyword>
<evidence type="ECO:0000313" key="2">
    <source>
        <dbReference type="EMBL" id="GHO83777.1"/>
    </source>
</evidence>
<accession>A0ABQ3VCC4</accession>
<dbReference type="RefSeq" id="WP_201361429.1">
    <property type="nucleotide sequence ID" value="NZ_BNJJ01000004.1"/>
</dbReference>
<reference evidence="2 3" key="1">
    <citation type="journal article" date="2021" name="Int. J. Syst. Evol. Microbiol.">
        <title>Reticulibacter mediterranei gen. nov., sp. nov., within the new family Reticulibacteraceae fam. nov., and Ktedonospora formicarum gen. nov., sp. nov., Ktedonobacter robiniae sp. nov., Dictyobacter formicarum sp. nov. and Dictyobacter arantiisoli sp. nov., belonging to the class Ktedonobacteria.</title>
        <authorList>
            <person name="Yabe S."/>
            <person name="Zheng Y."/>
            <person name="Wang C.M."/>
            <person name="Sakai Y."/>
            <person name="Abe K."/>
            <person name="Yokota A."/>
            <person name="Donadio S."/>
            <person name="Cavaletti L."/>
            <person name="Monciardini P."/>
        </authorList>
    </citation>
    <scope>NUCLEOTIDE SEQUENCE [LARGE SCALE GENOMIC DNA]</scope>
    <source>
        <strain evidence="2 3">SOSP1-9</strain>
    </source>
</reference>
<protein>
    <submittedName>
        <fullName evidence="2">Uncharacterized protein</fullName>
    </submittedName>
</protein>
<feature type="transmembrane region" description="Helical" evidence="1">
    <location>
        <begin position="40"/>
        <end position="61"/>
    </location>
</feature>
<evidence type="ECO:0000256" key="1">
    <source>
        <dbReference type="SAM" id="Phobius"/>
    </source>
</evidence>
<feature type="transmembrane region" description="Helical" evidence="1">
    <location>
        <begin position="67"/>
        <end position="87"/>
    </location>
</feature>
<feature type="transmembrane region" description="Helical" evidence="1">
    <location>
        <begin position="107"/>
        <end position="124"/>
    </location>
</feature>
<evidence type="ECO:0000313" key="3">
    <source>
        <dbReference type="Proteomes" id="UP000635565"/>
    </source>
</evidence>
<keyword evidence="1" id="KW-0472">Membrane</keyword>
<comment type="caution">
    <text evidence="2">The sequence shown here is derived from an EMBL/GenBank/DDBJ whole genome shotgun (WGS) entry which is preliminary data.</text>
</comment>
<gene>
    <name evidence="2" type="ORF">KSZ_17830</name>
</gene>
<dbReference type="Proteomes" id="UP000635565">
    <property type="component" value="Unassembled WGS sequence"/>
</dbReference>
<sequence length="159" mass="17184">MLNAHLLMIIFHATSATAAFIVGLALLFQRDLLRQRQLAMALVVLLILLEIFLILAILSHLTSLAMVQQIVFGGLGLLGLYMIWRALQALVLLRQAPDNQGAVMDHVGFNLISLFDGFAIVSAIDLQAPGWLVAIIAIGAVALGIYAINSRKKALNTIS</sequence>
<organism evidence="2 3">
    <name type="scientific">Dictyobacter formicarum</name>
    <dbReference type="NCBI Taxonomy" id="2778368"/>
    <lineage>
        <taxon>Bacteria</taxon>
        <taxon>Bacillati</taxon>
        <taxon>Chloroflexota</taxon>
        <taxon>Ktedonobacteria</taxon>
        <taxon>Ktedonobacterales</taxon>
        <taxon>Dictyobacteraceae</taxon>
        <taxon>Dictyobacter</taxon>
    </lineage>
</organism>
<keyword evidence="1" id="KW-1133">Transmembrane helix</keyword>
<dbReference type="EMBL" id="BNJJ01000004">
    <property type="protein sequence ID" value="GHO83777.1"/>
    <property type="molecule type" value="Genomic_DNA"/>
</dbReference>
<keyword evidence="1" id="KW-0812">Transmembrane</keyword>